<gene>
    <name evidence="2" type="ORF">PtA15_2A289</name>
</gene>
<dbReference type="Proteomes" id="UP001164743">
    <property type="component" value="Chromosome 2A"/>
</dbReference>
<evidence type="ECO:0000313" key="2">
    <source>
        <dbReference type="EMBL" id="WAQ81976.1"/>
    </source>
</evidence>
<evidence type="ECO:0000313" key="3">
    <source>
        <dbReference type="Proteomes" id="UP001164743"/>
    </source>
</evidence>
<feature type="region of interest" description="Disordered" evidence="1">
    <location>
        <begin position="67"/>
        <end position="88"/>
    </location>
</feature>
<dbReference type="GeneID" id="77807189"/>
<sequence>MTRGKYQASGGLMADDDHTCVRLMYCANFSRRLTYGKTYAIEGFLVGAKRHEMPFLMFNINETRKLPSTHADKETQVQSLDMMELTNM</sequence>
<reference evidence="2" key="1">
    <citation type="submission" date="2022-10" db="EMBL/GenBank/DDBJ databases">
        <title>Puccinia triticina Genome sequencing and assembly.</title>
        <authorList>
            <person name="Li C."/>
        </authorList>
    </citation>
    <scope>NUCLEOTIDE SEQUENCE</scope>
    <source>
        <strain evidence="2">Pt15</strain>
    </source>
</reference>
<dbReference type="EMBL" id="CP110422">
    <property type="protein sequence ID" value="WAQ81976.1"/>
    <property type="molecule type" value="Genomic_DNA"/>
</dbReference>
<protein>
    <submittedName>
        <fullName evidence="2">Uncharacterized protein</fullName>
    </submittedName>
</protein>
<name>A0ABY7C9W1_9BASI</name>
<dbReference type="RefSeq" id="XP_053017531.1">
    <property type="nucleotide sequence ID" value="XM_053166294.1"/>
</dbReference>
<evidence type="ECO:0000256" key="1">
    <source>
        <dbReference type="SAM" id="MobiDB-lite"/>
    </source>
</evidence>
<organism evidence="2 3">
    <name type="scientific">Puccinia triticina</name>
    <dbReference type="NCBI Taxonomy" id="208348"/>
    <lineage>
        <taxon>Eukaryota</taxon>
        <taxon>Fungi</taxon>
        <taxon>Dikarya</taxon>
        <taxon>Basidiomycota</taxon>
        <taxon>Pucciniomycotina</taxon>
        <taxon>Pucciniomycetes</taxon>
        <taxon>Pucciniales</taxon>
        <taxon>Pucciniaceae</taxon>
        <taxon>Puccinia</taxon>
    </lineage>
</organism>
<accession>A0ABY7C9W1</accession>
<keyword evidence="3" id="KW-1185">Reference proteome</keyword>
<proteinExistence type="predicted"/>